<keyword evidence="2" id="KW-1185">Reference proteome</keyword>
<comment type="caution">
    <text evidence="1">The sequence shown here is derived from an EMBL/GenBank/DDBJ whole genome shotgun (WGS) entry which is preliminary data.</text>
</comment>
<evidence type="ECO:0000313" key="1">
    <source>
        <dbReference type="EMBL" id="GGK44479.1"/>
    </source>
</evidence>
<dbReference type="EMBL" id="BMMW01000001">
    <property type="protein sequence ID" value="GGK44479.1"/>
    <property type="molecule type" value="Genomic_DNA"/>
</dbReference>
<reference evidence="1" key="2">
    <citation type="submission" date="2020-09" db="EMBL/GenBank/DDBJ databases">
        <authorList>
            <person name="Sun Q."/>
            <person name="Zhou Y."/>
        </authorList>
    </citation>
    <scope>NUCLEOTIDE SEQUENCE</scope>
    <source>
        <strain evidence="1">CGMCC 4.7278</strain>
    </source>
</reference>
<name>A0A917V5X6_9NOCA</name>
<gene>
    <name evidence="1" type="ORF">GCM10011591_15000</name>
</gene>
<reference evidence="1" key="1">
    <citation type="journal article" date="2014" name="Int. J. Syst. Evol. Microbiol.">
        <title>Complete genome sequence of Corynebacterium casei LMG S-19264T (=DSM 44701T), isolated from a smear-ripened cheese.</title>
        <authorList>
            <consortium name="US DOE Joint Genome Institute (JGI-PGF)"/>
            <person name="Walter F."/>
            <person name="Albersmeier A."/>
            <person name="Kalinowski J."/>
            <person name="Ruckert C."/>
        </authorList>
    </citation>
    <scope>NUCLEOTIDE SEQUENCE</scope>
    <source>
        <strain evidence="1">CGMCC 4.7278</strain>
    </source>
</reference>
<dbReference type="Proteomes" id="UP000612956">
    <property type="component" value="Unassembled WGS sequence"/>
</dbReference>
<evidence type="ECO:0000313" key="2">
    <source>
        <dbReference type="Proteomes" id="UP000612956"/>
    </source>
</evidence>
<organism evidence="1 2">
    <name type="scientific">Nocardia camponoti</name>
    <dbReference type="NCBI Taxonomy" id="1616106"/>
    <lineage>
        <taxon>Bacteria</taxon>
        <taxon>Bacillati</taxon>
        <taxon>Actinomycetota</taxon>
        <taxon>Actinomycetes</taxon>
        <taxon>Mycobacteriales</taxon>
        <taxon>Nocardiaceae</taxon>
        <taxon>Nocardia</taxon>
    </lineage>
</organism>
<protein>
    <submittedName>
        <fullName evidence="1">Uncharacterized protein</fullName>
    </submittedName>
</protein>
<sequence length="75" mass="8050">MYSRSQCAKFRNSTGRRPDSPVVIQLRLNRKENGGTLMIPIIIDAGSASFNVLVDTINAALHGIASTLWTGSFGG</sequence>
<proteinExistence type="predicted"/>
<dbReference type="AlphaFoldDB" id="A0A917V5X6"/>
<accession>A0A917V5X6</accession>